<name>A0A348WP84_9GAMM</name>
<proteinExistence type="predicted"/>
<reference evidence="2 3" key="1">
    <citation type="journal article" date="2018" name="Nat. Biotechnol.">
        <title>A standardized bacterial taxonomy based on genome phylogeny substantially revises the tree of life.</title>
        <authorList>
            <person name="Parks D.H."/>
            <person name="Chuvochina M."/>
            <person name="Waite D.W."/>
            <person name="Rinke C."/>
            <person name="Skarshewski A."/>
            <person name="Chaumeil P.A."/>
            <person name="Hugenholtz P."/>
        </authorList>
    </citation>
    <scope>NUCLEOTIDE SEQUENCE [LARGE SCALE GENOMIC DNA]</scope>
    <source>
        <strain evidence="2">UBA9360</strain>
    </source>
</reference>
<protein>
    <submittedName>
        <fullName evidence="2">HNH endonuclease</fullName>
    </submittedName>
</protein>
<feature type="chain" id="PRO_5016758210" evidence="1">
    <location>
        <begin position="25"/>
        <end position="48"/>
    </location>
</feature>
<evidence type="ECO:0000256" key="1">
    <source>
        <dbReference type="SAM" id="SignalP"/>
    </source>
</evidence>
<accession>A0A348WP84</accession>
<keyword evidence="2" id="KW-0540">Nuclease</keyword>
<keyword evidence="2" id="KW-0255">Endonuclease</keyword>
<evidence type="ECO:0000313" key="3">
    <source>
        <dbReference type="Proteomes" id="UP000262878"/>
    </source>
</evidence>
<dbReference type="Proteomes" id="UP000262878">
    <property type="component" value="Unassembled WGS sequence"/>
</dbReference>
<sequence>MRVAPFIITLLALWLTTDSSLVSAQTSANDVVKQSRSGICHTPSSPYY</sequence>
<feature type="non-terminal residue" evidence="2">
    <location>
        <position position="48"/>
    </location>
</feature>
<evidence type="ECO:0000313" key="2">
    <source>
        <dbReference type="EMBL" id="HAR56346.1"/>
    </source>
</evidence>
<keyword evidence="2" id="KW-0378">Hydrolase</keyword>
<organism evidence="2 3">
    <name type="scientific">Idiomarina baltica</name>
    <dbReference type="NCBI Taxonomy" id="190892"/>
    <lineage>
        <taxon>Bacteria</taxon>
        <taxon>Pseudomonadati</taxon>
        <taxon>Pseudomonadota</taxon>
        <taxon>Gammaproteobacteria</taxon>
        <taxon>Alteromonadales</taxon>
        <taxon>Idiomarinaceae</taxon>
        <taxon>Idiomarina</taxon>
    </lineage>
</organism>
<comment type="caution">
    <text evidence="2">The sequence shown here is derived from an EMBL/GenBank/DDBJ whole genome shotgun (WGS) entry which is preliminary data.</text>
</comment>
<gene>
    <name evidence="2" type="ORF">DCR58_06110</name>
</gene>
<keyword evidence="1" id="KW-0732">Signal</keyword>
<dbReference type="AlphaFoldDB" id="A0A348WP84"/>
<dbReference type="GO" id="GO:0004519">
    <property type="term" value="F:endonuclease activity"/>
    <property type="evidence" value="ECO:0007669"/>
    <property type="project" value="UniProtKB-KW"/>
</dbReference>
<feature type="signal peptide" evidence="1">
    <location>
        <begin position="1"/>
        <end position="24"/>
    </location>
</feature>
<dbReference type="EMBL" id="DMUP01000140">
    <property type="protein sequence ID" value="HAR56346.1"/>
    <property type="molecule type" value="Genomic_DNA"/>
</dbReference>